<comment type="subcellular location">
    <subcellularLocation>
        <location evidence="1 10">Nucleus</location>
    </subcellularLocation>
</comment>
<dbReference type="GO" id="GO:0006357">
    <property type="term" value="P:regulation of transcription by RNA polymerase II"/>
    <property type="evidence" value="ECO:0000318"/>
    <property type="project" value="GO_Central"/>
</dbReference>
<dbReference type="STRING" id="45351.A7SIE3"/>
<reference evidence="13 14" key="1">
    <citation type="journal article" date="2007" name="Science">
        <title>Sea anemone genome reveals ancestral eumetazoan gene repertoire and genomic organization.</title>
        <authorList>
            <person name="Putnam N.H."/>
            <person name="Srivastava M."/>
            <person name="Hellsten U."/>
            <person name="Dirks B."/>
            <person name="Chapman J."/>
            <person name="Salamov A."/>
            <person name="Terry A."/>
            <person name="Shapiro H."/>
            <person name="Lindquist E."/>
            <person name="Kapitonov V.V."/>
            <person name="Jurka J."/>
            <person name="Genikhovich G."/>
            <person name="Grigoriev I.V."/>
            <person name="Lucas S.M."/>
            <person name="Steele R.E."/>
            <person name="Finnerty J.R."/>
            <person name="Technau U."/>
            <person name="Martindale M.Q."/>
            <person name="Rokhsar D.S."/>
        </authorList>
    </citation>
    <scope>NUCLEOTIDE SEQUENCE [LARGE SCALE GENOMIC DNA]</scope>
    <source>
        <strain evidence="14">CH2 X CH6</strain>
    </source>
</reference>
<organism evidence="13 14">
    <name type="scientific">Nematostella vectensis</name>
    <name type="common">Starlet sea anemone</name>
    <dbReference type="NCBI Taxonomy" id="45351"/>
    <lineage>
        <taxon>Eukaryota</taxon>
        <taxon>Metazoa</taxon>
        <taxon>Cnidaria</taxon>
        <taxon>Anthozoa</taxon>
        <taxon>Hexacorallia</taxon>
        <taxon>Actiniaria</taxon>
        <taxon>Edwardsiidae</taxon>
        <taxon>Nematostella</taxon>
    </lineage>
</organism>
<sequence>MEEEVHLKDKIKSGEDDDPDYVSVAVEKSQKQTSLSLQQQDAKDLAVNKIEKIIQDQFALEIRLKEKEVELIDHRISQTKAMLDRLRACVLARYYGTSERLLAGEGLNLRRRTRRTVSGRSGHVFGIGGMMNGNWNGTECNTINKSVDPGLKTQENAISECLTDVIRASERTSSSAFTQSETNKDNSTLHKHEKDCNWLATEAAVGPTAGPITTSQSGGKATLSKAGQNSTTCVTVVGSRFYIKKRIIIGNTSKYIPVERREENDKSTHKWMVYVRGLPDDLPIHSYVQNVWFFLHPSYRPNDIVEIKKPPFQITRRGWGEFPIRVQLHFVDSRNKRVDIIHELKLDKTYTGLQTMGAETVVDLEIERRTFVDLGLPVPVNKPVLSSVNAKTRSPLPSFIPKDEKPINQDDLKVKLDEIIDAGKDSPHGDDITQGPITNASLSTCFSSSTNSQLARSPESPVNIKLERQLQHAATCCPLIHADRNVTRFPYCAASLSQYLSWSLMKRRAAEWQRALHITRCKECCHGDGMLVGVSYVARHLKSCNISSDLTTKQVMIWCRCYGYTPTPTLPSDQDLLYCCGCGTSELGASDGENVEEDSKEIHLTCHSMRKSPPDTHTTSVELIESLEARERELSRARTIDEEDEDVDVTSIPISRRLGICTQALTTLPTPITVEQLWIKDVCNEIGISLRPVVHHGVEVHAVESALFTLTRRFAEDLMRKALSLSSTSRSTLEPRVLVPGMIYAALRSMECWDFLTNVHTGHMVTDNTIAKNPTS</sequence>
<dbReference type="GO" id="GO:0051726">
    <property type="term" value="P:regulation of cell cycle"/>
    <property type="evidence" value="ECO:0007669"/>
    <property type="project" value="UniProtKB-ARBA"/>
</dbReference>
<gene>
    <name evidence="13" type="ORF">NEMVEDRAFT_v1g245474</name>
</gene>
<evidence type="ECO:0000256" key="2">
    <source>
        <dbReference type="ARBA" id="ARBA00022499"/>
    </source>
</evidence>
<dbReference type="GO" id="GO:0042393">
    <property type="term" value="F:histone binding"/>
    <property type="evidence" value="ECO:0000318"/>
    <property type="project" value="GO_Central"/>
</dbReference>
<dbReference type="eggNOG" id="KOG3149">
    <property type="taxonomic scope" value="Eukaryota"/>
</dbReference>
<dbReference type="GO" id="GO:0035267">
    <property type="term" value="C:NuA4 histone acetyltransferase complex"/>
    <property type="evidence" value="ECO:0000318"/>
    <property type="project" value="GO_Central"/>
</dbReference>
<protein>
    <recommendedName>
        <fullName evidence="9">YEATS domain-containing protein 2</fullName>
    </recommendedName>
</protein>
<evidence type="ECO:0000256" key="7">
    <source>
        <dbReference type="ARBA" id="ARBA00060245"/>
    </source>
</evidence>
<evidence type="ECO:0000256" key="11">
    <source>
        <dbReference type="SAM" id="MobiDB-lite"/>
    </source>
</evidence>
<keyword evidence="3" id="KW-0597">Phosphoprotein</keyword>
<dbReference type="CDD" id="cd16907">
    <property type="entry name" value="YEATS_YEATS2_like"/>
    <property type="match status" value="1"/>
</dbReference>
<dbReference type="OMA" id="KRRACEW"/>
<evidence type="ECO:0000256" key="8">
    <source>
        <dbReference type="ARBA" id="ARBA00065122"/>
    </source>
</evidence>
<keyword evidence="4" id="KW-0832">Ubl conjugation</keyword>
<dbReference type="PROSITE" id="PS51037">
    <property type="entry name" value="YEATS"/>
    <property type="match status" value="1"/>
</dbReference>
<dbReference type="Pfam" id="PF22951">
    <property type="entry name" value="3HBD"/>
    <property type="match status" value="1"/>
</dbReference>
<evidence type="ECO:0000259" key="12">
    <source>
        <dbReference type="PROSITE" id="PS51037"/>
    </source>
</evidence>
<dbReference type="Pfam" id="PF03366">
    <property type="entry name" value="YEATS"/>
    <property type="match status" value="1"/>
</dbReference>
<evidence type="ECO:0000313" key="13">
    <source>
        <dbReference type="EMBL" id="EDO36494.1"/>
    </source>
</evidence>
<evidence type="ECO:0000256" key="1">
    <source>
        <dbReference type="ARBA" id="ARBA00004123"/>
    </source>
</evidence>
<keyword evidence="14" id="KW-1185">Reference proteome</keyword>
<feature type="region of interest" description="Disordered" evidence="11">
    <location>
        <begin position="1"/>
        <end position="21"/>
    </location>
</feature>
<evidence type="ECO:0000256" key="9">
    <source>
        <dbReference type="ARBA" id="ARBA00068329"/>
    </source>
</evidence>
<dbReference type="PhylomeDB" id="A7SIE3"/>
<accession>A7SIE3</accession>
<comment type="function">
    <text evidence="7">Chromatin reader component of the ATAC complex, a complex with histone acetyltransferase activity on histones H3 and H4. YEATS2 specifically recognizes and binds histone H3 crotonylated at 'Lys-27' (H3K27cr). Crotonylation marks active promoters and enhancers and confers resistance to transcriptional repressors.</text>
</comment>
<proteinExistence type="predicted"/>
<dbReference type="GO" id="GO:0006338">
    <property type="term" value="P:chromatin remodeling"/>
    <property type="evidence" value="ECO:0000318"/>
    <property type="project" value="GO_Central"/>
</dbReference>
<dbReference type="FunFam" id="2.60.40.1970:FF:000001">
    <property type="entry name" value="YEATS domain containing 2"/>
    <property type="match status" value="1"/>
</dbReference>
<dbReference type="AlphaFoldDB" id="A7SIE3"/>
<keyword evidence="2" id="KW-1017">Isopeptide bond</keyword>
<dbReference type="GO" id="GO:0005634">
    <property type="term" value="C:nucleus"/>
    <property type="evidence" value="ECO:0000318"/>
    <property type="project" value="GO_Central"/>
</dbReference>
<dbReference type="Proteomes" id="UP000001593">
    <property type="component" value="Unassembled WGS sequence"/>
</dbReference>
<keyword evidence="6 10" id="KW-0539">Nucleus</keyword>
<evidence type="ECO:0000256" key="10">
    <source>
        <dbReference type="PROSITE-ProRule" id="PRU00376"/>
    </source>
</evidence>
<dbReference type="EMBL" id="DS469668">
    <property type="protein sequence ID" value="EDO36494.1"/>
    <property type="molecule type" value="Genomic_DNA"/>
</dbReference>
<comment type="subunit">
    <text evidence="8">Component of the ADA2A-containing complex (ATAC), composed of KAT14, KAT2A, TADA2L, TADA3L, ZZ3, MBIP, WDR5, YEATS2, SGF29 and DR1.</text>
</comment>
<feature type="domain" description="YEATS" evidence="12">
    <location>
        <begin position="237"/>
        <end position="382"/>
    </location>
</feature>
<dbReference type="InParanoid" id="A7SIE3"/>
<dbReference type="HOGENOM" id="CLU_438280_0_0_1"/>
<dbReference type="InterPro" id="IPR055129">
    <property type="entry name" value="YEATS_dom"/>
</dbReference>
<evidence type="ECO:0000256" key="6">
    <source>
        <dbReference type="ARBA" id="ARBA00023242"/>
    </source>
</evidence>
<dbReference type="InterPro" id="IPR038704">
    <property type="entry name" value="YEAST_sf"/>
</dbReference>
<evidence type="ECO:0000256" key="3">
    <source>
        <dbReference type="ARBA" id="ARBA00022553"/>
    </source>
</evidence>
<dbReference type="InterPro" id="IPR055127">
    <property type="entry name" value="YEATS2_3HBD"/>
</dbReference>
<evidence type="ECO:0000256" key="5">
    <source>
        <dbReference type="ARBA" id="ARBA00023054"/>
    </source>
</evidence>
<dbReference type="InterPro" id="IPR005033">
    <property type="entry name" value="YEATS"/>
</dbReference>
<name>A7SIE3_NEMVE</name>
<evidence type="ECO:0000256" key="4">
    <source>
        <dbReference type="ARBA" id="ARBA00022843"/>
    </source>
</evidence>
<feature type="compositionally biased region" description="Basic and acidic residues" evidence="11">
    <location>
        <begin position="1"/>
        <end position="14"/>
    </location>
</feature>
<keyword evidence="5" id="KW-0175">Coiled coil</keyword>
<evidence type="ECO:0000313" key="14">
    <source>
        <dbReference type="Proteomes" id="UP000001593"/>
    </source>
</evidence>
<dbReference type="PANTHER" id="PTHR23195">
    <property type="entry name" value="YEATS DOMAIN"/>
    <property type="match status" value="1"/>
</dbReference>
<dbReference type="Gene3D" id="2.60.40.1970">
    <property type="entry name" value="YEATS domain"/>
    <property type="match status" value="1"/>
</dbReference>